<keyword evidence="1" id="KW-0812">Transmembrane</keyword>
<keyword evidence="3" id="KW-1185">Reference proteome</keyword>
<keyword evidence="1" id="KW-1133">Transmembrane helix</keyword>
<keyword evidence="1" id="KW-0472">Membrane</keyword>
<name>A0ABN2P448_9ACTN</name>
<protein>
    <recommendedName>
        <fullName evidence="4">DUF2752 domain-containing protein</fullName>
    </recommendedName>
</protein>
<evidence type="ECO:0000313" key="3">
    <source>
        <dbReference type="Proteomes" id="UP001501612"/>
    </source>
</evidence>
<sequence>MALREARRPTVPAGTGAARRLAPPLAAGGLVVAATAALAVRDPHAPGSWGVCPTALLGLDCPACGSLRAVHDLTALHLAEAASSNLLLVLALPVVVALWVRRVVLLARGPVPALDPRRVPRAAWWVLGALVVGFTVLRNTPLPPGPWLAS</sequence>
<organism evidence="2 3">
    <name type="scientific">Nocardioides lentus</name>
    <dbReference type="NCBI Taxonomy" id="338077"/>
    <lineage>
        <taxon>Bacteria</taxon>
        <taxon>Bacillati</taxon>
        <taxon>Actinomycetota</taxon>
        <taxon>Actinomycetes</taxon>
        <taxon>Propionibacteriales</taxon>
        <taxon>Nocardioidaceae</taxon>
        <taxon>Nocardioides</taxon>
    </lineage>
</organism>
<feature type="transmembrane region" description="Helical" evidence="1">
    <location>
        <begin position="82"/>
        <end position="101"/>
    </location>
</feature>
<evidence type="ECO:0000256" key="1">
    <source>
        <dbReference type="SAM" id="Phobius"/>
    </source>
</evidence>
<dbReference type="InterPro" id="IPR021215">
    <property type="entry name" value="DUF2752"/>
</dbReference>
<accession>A0ABN2P448</accession>
<dbReference type="Pfam" id="PF10825">
    <property type="entry name" value="DUF2752"/>
    <property type="match status" value="1"/>
</dbReference>
<proteinExistence type="predicted"/>
<feature type="transmembrane region" description="Helical" evidence="1">
    <location>
        <begin position="122"/>
        <end position="140"/>
    </location>
</feature>
<comment type="caution">
    <text evidence="2">The sequence shown here is derived from an EMBL/GenBank/DDBJ whole genome shotgun (WGS) entry which is preliminary data.</text>
</comment>
<evidence type="ECO:0000313" key="2">
    <source>
        <dbReference type="EMBL" id="GAA1911674.1"/>
    </source>
</evidence>
<reference evidence="2 3" key="1">
    <citation type="journal article" date="2019" name="Int. J. Syst. Evol. Microbiol.">
        <title>The Global Catalogue of Microorganisms (GCM) 10K type strain sequencing project: providing services to taxonomists for standard genome sequencing and annotation.</title>
        <authorList>
            <consortium name="The Broad Institute Genomics Platform"/>
            <consortium name="The Broad Institute Genome Sequencing Center for Infectious Disease"/>
            <person name="Wu L."/>
            <person name="Ma J."/>
        </authorList>
    </citation>
    <scope>NUCLEOTIDE SEQUENCE [LARGE SCALE GENOMIC DNA]</scope>
    <source>
        <strain evidence="2 3">JCM 14046</strain>
    </source>
</reference>
<dbReference type="RefSeq" id="WP_344004943.1">
    <property type="nucleotide sequence ID" value="NZ_BAAAMY010000002.1"/>
</dbReference>
<feature type="transmembrane region" description="Helical" evidence="1">
    <location>
        <begin position="21"/>
        <end position="40"/>
    </location>
</feature>
<dbReference type="Proteomes" id="UP001501612">
    <property type="component" value="Unassembled WGS sequence"/>
</dbReference>
<dbReference type="EMBL" id="BAAAMY010000002">
    <property type="protein sequence ID" value="GAA1911674.1"/>
    <property type="molecule type" value="Genomic_DNA"/>
</dbReference>
<gene>
    <name evidence="2" type="ORF">GCM10009737_11480</name>
</gene>
<evidence type="ECO:0008006" key="4">
    <source>
        <dbReference type="Google" id="ProtNLM"/>
    </source>
</evidence>